<dbReference type="OrthoDB" id="4237at2759"/>
<evidence type="ECO:0000313" key="2">
    <source>
        <dbReference type="EMBL" id="CDF39466.1"/>
    </source>
</evidence>
<organism evidence="2 3">
    <name type="scientific">Chondrus crispus</name>
    <name type="common">Carrageen Irish moss</name>
    <name type="synonym">Polymorpha crispa</name>
    <dbReference type="NCBI Taxonomy" id="2769"/>
    <lineage>
        <taxon>Eukaryota</taxon>
        <taxon>Rhodophyta</taxon>
        <taxon>Florideophyceae</taxon>
        <taxon>Rhodymeniophycidae</taxon>
        <taxon>Gigartinales</taxon>
        <taxon>Gigartinaceae</taxon>
        <taxon>Chondrus</taxon>
    </lineage>
</organism>
<name>R7QPR1_CHOCR</name>
<dbReference type="GeneID" id="17327098"/>
<feature type="region of interest" description="Disordered" evidence="1">
    <location>
        <begin position="54"/>
        <end position="104"/>
    </location>
</feature>
<dbReference type="RefSeq" id="XP_005719377.1">
    <property type="nucleotide sequence ID" value="XM_005719320.1"/>
</dbReference>
<keyword evidence="3" id="KW-1185">Reference proteome</keyword>
<dbReference type="PANTHER" id="PTHR36397">
    <property type="entry name" value="OSJNBA0081L15.1 PROTEIN"/>
    <property type="match status" value="1"/>
</dbReference>
<dbReference type="EMBL" id="HG002041">
    <property type="protein sequence ID" value="CDF39466.1"/>
    <property type="molecule type" value="Genomic_DNA"/>
</dbReference>
<sequence>MADDVRAAESAFIVTIPARPLPTQVTTLPSPCLNSPRRSRGRLPAFFRHRRSHLSHASMTASDDNKPASDAPDTPDNSDDDISSGMNVFRKPSRRPSNGDVLPFDVSIVSPPPSYLGRFKLDPHTNCGDVVEHDGMHFVVKKVRMQYKYSAGAYKMVRKTIEVKSLARKALDSYLERVLRDS</sequence>
<dbReference type="OMA" id="YSAGAYK"/>
<evidence type="ECO:0000256" key="1">
    <source>
        <dbReference type="SAM" id="MobiDB-lite"/>
    </source>
</evidence>
<proteinExistence type="predicted"/>
<gene>
    <name evidence="2" type="ORF">CHC_T00000293001</name>
</gene>
<evidence type="ECO:0000313" key="3">
    <source>
        <dbReference type="Proteomes" id="UP000012073"/>
    </source>
</evidence>
<dbReference type="KEGG" id="ccp:CHC_T00000293001"/>
<dbReference type="Proteomes" id="UP000012073">
    <property type="component" value="Unassembled WGS sequence"/>
</dbReference>
<accession>R7QPR1</accession>
<dbReference type="Gramene" id="CDF39466">
    <property type="protein sequence ID" value="CDF39466"/>
    <property type="gene ID" value="CHC_T00000293001"/>
</dbReference>
<dbReference type="AlphaFoldDB" id="R7QPR1"/>
<dbReference type="PANTHER" id="PTHR36397:SF1">
    <property type="entry name" value="OS04G0482900 PROTEIN"/>
    <property type="match status" value="1"/>
</dbReference>
<reference evidence="3" key="1">
    <citation type="journal article" date="2013" name="Proc. Natl. Acad. Sci. U.S.A.">
        <title>Genome structure and metabolic features in the red seaweed Chondrus crispus shed light on evolution of the Archaeplastida.</title>
        <authorList>
            <person name="Collen J."/>
            <person name="Porcel B."/>
            <person name="Carre W."/>
            <person name="Ball S.G."/>
            <person name="Chaparro C."/>
            <person name="Tonon T."/>
            <person name="Barbeyron T."/>
            <person name="Michel G."/>
            <person name="Noel B."/>
            <person name="Valentin K."/>
            <person name="Elias M."/>
            <person name="Artiguenave F."/>
            <person name="Arun A."/>
            <person name="Aury J.M."/>
            <person name="Barbosa-Neto J.F."/>
            <person name="Bothwell J.H."/>
            <person name="Bouget F.Y."/>
            <person name="Brillet L."/>
            <person name="Cabello-Hurtado F."/>
            <person name="Capella-Gutierrez S."/>
            <person name="Charrier B."/>
            <person name="Cladiere L."/>
            <person name="Cock J.M."/>
            <person name="Coelho S.M."/>
            <person name="Colleoni C."/>
            <person name="Czjzek M."/>
            <person name="Da Silva C."/>
            <person name="Delage L."/>
            <person name="Denoeud F."/>
            <person name="Deschamps P."/>
            <person name="Dittami S.M."/>
            <person name="Gabaldon T."/>
            <person name="Gachon C.M."/>
            <person name="Groisillier A."/>
            <person name="Herve C."/>
            <person name="Jabbari K."/>
            <person name="Katinka M."/>
            <person name="Kloareg B."/>
            <person name="Kowalczyk N."/>
            <person name="Labadie K."/>
            <person name="Leblanc C."/>
            <person name="Lopez P.J."/>
            <person name="McLachlan D.H."/>
            <person name="Meslet-Cladiere L."/>
            <person name="Moustafa A."/>
            <person name="Nehr Z."/>
            <person name="Nyvall Collen P."/>
            <person name="Panaud O."/>
            <person name="Partensky F."/>
            <person name="Poulain J."/>
            <person name="Rensing S.A."/>
            <person name="Rousvoal S."/>
            <person name="Samson G."/>
            <person name="Symeonidi A."/>
            <person name="Weissenbach J."/>
            <person name="Zambounis A."/>
            <person name="Wincker P."/>
            <person name="Boyen C."/>
        </authorList>
    </citation>
    <scope>NUCLEOTIDE SEQUENCE [LARGE SCALE GENOMIC DNA]</scope>
    <source>
        <strain evidence="3">cv. Stackhouse</strain>
    </source>
</reference>
<protein>
    <submittedName>
        <fullName evidence="2">Uncharacterized protein</fullName>
    </submittedName>
</protein>
<dbReference type="PhylomeDB" id="R7QPR1"/>